<feature type="compositionally biased region" description="Basic and acidic residues" evidence="1">
    <location>
        <begin position="1"/>
        <end position="26"/>
    </location>
</feature>
<accession>X0YUX3</accession>
<organism evidence="2">
    <name type="scientific">marine sediment metagenome</name>
    <dbReference type="NCBI Taxonomy" id="412755"/>
    <lineage>
        <taxon>unclassified sequences</taxon>
        <taxon>metagenomes</taxon>
        <taxon>ecological metagenomes</taxon>
    </lineage>
</organism>
<feature type="compositionally biased region" description="Polar residues" evidence="1">
    <location>
        <begin position="76"/>
        <end position="94"/>
    </location>
</feature>
<sequence length="94" mass="10509">MVIADRDDSKGEVDHLNETIRGKDFEMEQQLQQLMDELDDDSDDDTDDDTDDDSDDDCTKGTTKKDTARKMEATAMVSNSDIAGETYSTTTQMS</sequence>
<gene>
    <name evidence="2" type="ORF">S01H4_19993</name>
</gene>
<comment type="caution">
    <text evidence="2">The sequence shown here is derived from an EMBL/GenBank/DDBJ whole genome shotgun (WGS) entry which is preliminary data.</text>
</comment>
<reference evidence="2" key="1">
    <citation type="journal article" date="2014" name="Front. Microbiol.">
        <title>High frequency of phylogenetically diverse reductive dehalogenase-homologous genes in deep subseafloor sedimentary metagenomes.</title>
        <authorList>
            <person name="Kawai M."/>
            <person name="Futagami T."/>
            <person name="Toyoda A."/>
            <person name="Takaki Y."/>
            <person name="Nishi S."/>
            <person name="Hori S."/>
            <person name="Arai W."/>
            <person name="Tsubouchi T."/>
            <person name="Morono Y."/>
            <person name="Uchiyama I."/>
            <person name="Ito T."/>
            <person name="Fujiyama A."/>
            <person name="Inagaki F."/>
            <person name="Takami H."/>
        </authorList>
    </citation>
    <scope>NUCLEOTIDE SEQUENCE</scope>
    <source>
        <strain evidence="2">Expedition CK06-06</strain>
    </source>
</reference>
<feature type="region of interest" description="Disordered" evidence="1">
    <location>
        <begin position="1"/>
        <end position="94"/>
    </location>
</feature>
<evidence type="ECO:0000256" key="1">
    <source>
        <dbReference type="SAM" id="MobiDB-lite"/>
    </source>
</evidence>
<feature type="compositionally biased region" description="Acidic residues" evidence="1">
    <location>
        <begin position="36"/>
        <end position="56"/>
    </location>
</feature>
<proteinExistence type="predicted"/>
<feature type="compositionally biased region" description="Basic and acidic residues" evidence="1">
    <location>
        <begin position="57"/>
        <end position="72"/>
    </location>
</feature>
<evidence type="ECO:0000313" key="2">
    <source>
        <dbReference type="EMBL" id="GAG60464.1"/>
    </source>
</evidence>
<name>X0YUX3_9ZZZZ</name>
<protein>
    <submittedName>
        <fullName evidence="2">Uncharacterized protein</fullName>
    </submittedName>
</protein>
<dbReference type="EMBL" id="BART01008956">
    <property type="protein sequence ID" value="GAG60464.1"/>
    <property type="molecule type" value="Genomic_DNA"/>
</dbReference>
<dbReference type="AlphaFoldDB" id="X0YUX3"/>